<sequence>MDVKKGQSVEQGQTIGAMGSTGWATGPHLHYELRVNGEQRDPMANALASDASRPVSKASRPAFDRLAENMRIQLSSAAAMLTTARAE</sequence>
<feature type="region of interest" description="Disordered" evidence="1">
    <location>
        <begin position="1"/>
        <end position="57"/>
    </location>
</feature>
<feature type="compositionally biased region" description="Basic and acidic residues" evidence="1">
    <location>
        <begin position="29"/>
        <end position="41"/>
    </location>
</feature>
<accession>A0A645FF81</accession>
<organism evidence="3">
    <name type="scientific">bioreactor metagenome</name>
    <dbReference type="NCBI Taxonomy" id="1076179"/>
    <lineage>
        <taxon>unclassified sequences</taxon>
        <taxon>metagenomes</taxon>
        <taxon>ecological metagenomes</taxon>
    </lineage>
</organism>
<dbReference type="Gene3D" id="2.70.70.10">
    <property type="entry name" value="Glucose Permease (Domain IIA)"/>
    <property type="match status" value="1"/>
</dbReference>
<dbReference type="CDD" id="cd12797">
    <property type="entry name" value="M23_peptidase"/>
    <property type="match status" value="1"/>
</dbReference>
<dbReference type="InterPro" id="IPR016047">
    <property type="entry name" value="M23ase_b-sheet_dom"/>
</dbReference>
<dbReference type="EMBL" id="VSSQ01058435">
    <property type="protein sequence ID" value="MPN12142.1"/>
    <property type="molecule type" value="Genomic_DNA"/>
</dbReference>
<reference evidence="3" key="1">
    <citation type="submission" date="2019-08" db="EMBL/GenBank/DDBJ databases">
        <authorList>
            <person name="Kucharzyk K."/>
            <person name="Murdoch R.W."/>
            <person name="Higgins S."/>
            <person name="Loffler F."/>
        </authorList>
    </citation>
    <scope>NUCLEOTIDE SEQUENCE</scope>
</reference>
<dbReference type="AlphaFoldDB" id="A0A645FF81"/>
<dbReference type="GO" id="GO:0004222">
    <property type="term" value="F:metalloendopeptidase activity"/>
    <property type="evidence" value="ECO:0007669"/>
    <property type="project" value="TreeGrafter"/>
</dbReference>
<protein>
    <recommendedName>
        <fullName evidence="2">M23ase beta-sheet core domain-containing protein</fullName>
    </recommendedName>
</protein>
<evidence type="ECO:0000259" key="2">
    <source>
        <dbReference type="Pfam" id="PF01551"/>
    </source>
</evidence>
<comment type="caution">
    <text evidence="3">The sequence shown here is derived from an EMBL/GenBank/DDBJ whole genome shotgun (WGS) entry which is preliminary data.</text>
</comment>
<feature type="domain" description="M23ase beta-sheet core" evidence="2">
    <location>
        <begin position="2"/>
        <end position="42"/>
    </location>
</feature>
<evidence type="ECO:0000313" key="3">
    <source>
        <dbReference type="EMBL" id="MPN12142.1"/>
    </source>
</evidence>
<dbReference type="PANTHER" id="PTHR21666">
    <property type="entry name" value="PEPTIDASE-RELATED"/>
    <property type="match status" value="1"/>
</dbReference>
<evidence type="ECO:0000256" key="1">
    <source>
        <dbReference type="SAM" id="MobiDB-lite"/>
    </source>
</evidence>
<dbReference type="Pfam" id="PF01551">
    <property type="entry name" value="Peptidase_M23"/>
    <property type="match status" value="1"/>
</dbReference>
<dbReference type="PANTHER" id="PTHR21666:SF270">
    <property type="entry name" value="MUREIN HYDROLASE ACTIVATOR ENVC"/>
    <property type="match status" value="1"/>
</dbReference>
<dbReference type="SUPFAM" id="SSF51261">
    <property type="entry name" value="Duplicated hybrid motif"/>
    <property type="match status" value="1"/>
</dbReference>
<name>A0A645FF81_9ZZZZ</name>
<dbReference type="InterPro" id="IPR011055">
    <property type="entry name" value="Dup_hybrid_motif"/>
</dbReference>
<gene>
    <name evidence="3" type="ORF">SDC9_159454</name>
</gene>
<proteinExistence type="predicted"/>
<dbReference type="InterPro" id="IPR050570">
    <property type="entry name" value="Cell_wall_metabolism_enzyme"/>
</dbReference>